<keyword evidence="3" id="KW-1185">Reference proteome</keyword>
<evidence type="ECO:0000256" key="1">
    <source>
        <dbReference type="SAM" id="MobiDB-lite"/>
    </source>
</evidence>
<reference evidence="2 3" key="1">
    <citation type="submission" date="2018-06" db="EMBL/GenBank/DDBJ databases">
        <authorList>
            <consortium name="Pathogen Informatics"/>
            <person name="Doyle S."/>
        </authorList>
    </citation>
    <scope>NUCLEOTIDE SEQUENCE [LARGE SCALE GENOMIC DNA]</scope>
    <source>
        <strain evidence="2 3">NCTC13296</strain>
    </source>
</reference>
<accession>A0A379LTK2</accession>
<evidence type="ECO:0000313" key="3">
    <source>
        <dbReference type="Proteomes" id="UP000254569"/>
    </source>
</evidence>
<sequence length="120" mass="13016">MSSPFVRLDPAVVAEILRICEVMLNELRESKTLADSLYDVRGFGDFESAKQLAAGYRRKGAGTSQSASERMQQFIDALTQLRDAFATGGEAFLDTESDWARQLAATDPDNGAGNGHQSAQ</sequence>
<evidence type="ECO:0000313" key="2">
    <source>
        <dbReference type="EMBL" id="SUE13242.1"/>
    </source>
</evidence>
<dbReference type="Proteomes" id="UP000254569">
    <property type="component" value="Unassembled WGS sequence"/>
</dbReference>
<dbReference type="OrthoDB" id="4477994at2"/>
<feature type="region of interest" description="Disordered" evidence="1">
    <location>
        <begin position="98"/>
        <end position="120"/>
    </location>
</feature>
<organism evidence="2 3">
    <name type="scientific">Rhodococcus gordoniae</name>
    <dbReference type="NCBI Taxonomy" id="223392"/>
    <lineage>
        <taxon>Bacteria</taxon>
        <taxon>Bacillati</taxon>
        <taxon>Actinomycetota</taxon>
        <taxon>Actinomycetes</taxon>
        <taxon>Mycobacteriales</taxon>
        <taxon>Nocardiaceae</taxon>
        <taxon>Rhodococcus</taxon>
    </lineage>
</organism>
<protein>
    <submittedName>
        <fullName evidence="2">Uncharacterized protein</fullName>
    </submittedName>
</protein>
<dbReference type="AlphaFoldDB" id="A0A379LTK2"/>
<dbReference type="RefSeq" id="WP_064063171.1">
    <property type="nucleotide sequence ID" value="NZ_LPZN01000011.1"/>
</dbReference>
<gene>
    <name evidence="2" type="ORF">NCTC13296_00050</name>
</gene>
<proteinExistence type="predicted"/>
<name>A0A379LTK2_9NOCA</name>
<dbReference type="EMBL" id="UGVI01000001">
    <property type="protein sequence ID" value="SUE13242.1"/>
    <property type="molecule type" value="Genomic_DNA"/>
</dbReference>